<dbReference type="Pfam" id="PF02482">
    <property type="entry name" value="Ribosomal_S30AE"/>
    <property type="match status" value="1"/>
</dbReference>
<proteinExistence type="predicted"/>
<dbReference type="Gene3D" id="3.30.160.100">
    <property type="entry name" value="Ribosome hibernation promotion factor-like"/>
    <property type="match status" value="1"/>
</dbReference>
<dbReference type="SUPFAM" id="SSF69754">
    <property type="entry name" value="Ribosome binding protein Y (YfiA homologue)"/>
    <property type="match status" value="1"/>
</dbReference>
<organism evidence="1 2">
    <name type="scientific">Candidatus Ryanbacteria bacterium RIFCSPHIGHO2_01_FULL_48_27</name>
    <dbReference type="NCBI Taxonomy" id="1802115"/>
    <lineage>
        <taxon>Bacteria</taxon>
        <taxon>Candidatus Ryaniibacteriota</taxon>
    </lineage>
</organism>
<sequence>MRVLIKTTNFSLTPALENLIQEKLVLPVEKLIAKIDEKTNIIFDIELAKTSQRHQKGRIWRAEAQLSLPGRKTPLRAEAVAESLRIAVDETKKEILREIKKYRHKN</sequence>
<gene>
    <name evidence="1" type="ORF">A2756_05605</name>
</gene>
<dbReference type="EMBL" id="MHNL01000002">
    <property type="protein sequence ID" value="OGZ46049.1"/>
    <property type="molecule type" value="Genomic_DNA"/>
</dbReference>
<reference evidence="1 2" key="1">
    <citation type="journal article" date="2016" name="Nat. Commun.">
        <title>Thousands of microbial genomes shed light on interconnected biogeochemical processes in an aquifer system.</title>
        <authorList>
            <person name="Anantharaman K."/>
            <person name="Brown C.T."/>
            <person name="Hug L.A."/>
            <person name="Sharon I."/>
            <person name="Castelle C.J."/>
            <person name="Probst A.J."/>
            <person name="Thomas B.C."/>
            <person name="Singh A."/>
            <person name="Wilkins M.J."/>
            <person name="Karaoz U."/>
            <person name="Brodie E.L."/>
            <person name="Williams K.H."/>
            <person name="Hubbard S.S."/>
            <person name="Banfield J.F."/>
        </authorList>
    </citation>
    <scope>NUCLEOTIDE SEQUENCE [LARGE SCALE GENOMIC DNA]</scope>
</reference>
<dbReference type="InterPro" id="IPR036567">
    <property type="entry name" value="RHF-like"/>
</dbReference>
<evidence type="ECO:0000313" key="2">
    <source>
        <dbReference type="Proteomes" id="UP000177785"/>
    </source>
</evidence>
<accession>A0A1G2G733</accession>
<name>A0A1G2G733_9BACT</name>
<evidence type="ECO:0008006" key="3">
    <source>
        <dbReference type="Google" id="ProtNLM"/>
    </source>
</evidence>
<protein>
    <recommendedName>
        <fullName evidence="3">Ribosomal subunit interface protein</fullName>
    </recommendedName>
</protein>
<evidence type="ECO:0000313" key="1">
    <source>
        <dbReference type="EMBL" id="OGZ46049.1"/>
    </source>
</evidence>
<dbReference type="AlphaFoldDB" id="A0A1G2G733"/>
<dbReference type="STRING" id="1802115.A2756_05605"/>
<dbReference type="InterPro" id="IPR003489">
    <property type="entry name" value="RHF/RaiA"/>
</dbReference>
<dbReference type="Proteomes" id="UP000177785">
    <property type="component" value="Unassembled WGS sequence"/>
</dbReference>
<comment type="caution">
    <text evidence="1">The sequence shown here is derived from an EMBL/GenBank/DDBJ whole genome shotgun (WGS) entry which is preliminary data.</text>
</comment>